<dbReference type="PANTHER" id="PTHR45641">
    <property type="entry name" value="TETRATRICOPEPTIDE REPEAT PROTEIN (AFU_ORTHOLOGUE AFUA_6G03870)"/>
    <property type="match status" value="1"/>
</dbReference>
<protein>
    <submittedName>
        <fullName evidence="3">Uncharacterized protein</fullName>
    </submittedName>
</protein>
<dbReference type="EnsemblMetazoa" id="CLYHEMT013968.1">
    <property type="protein sequence ID" value="CLYHEMP013968.1"/>
    <property type="gene ID" value="CLYHEMG013968"/>
</dbReference>
<evidence type="ECO:0000256" key="2">
    <source>
        <dbReference type="ARBA" id="ARBA00022803"/>
    </source>
</evidence>
<keyword evidence="2" id="KW-0802">TPR repeat</keyword>
<dbReference type="GeneID" id="136819024"/>
<dbReference type="Gene3D" id="1.25.40.10">
    <property type="entry name" value="Tetratricopeptide repeat domain"/>
    <property type="match status" value="3"/>
</dbReference>
<keyword evidence="1" id="KW-0677">Repeat</keyword>
<accession>A0A7M5WWQ8</accession>
<reference evidence="3" key="1">
    <citation type="submission" date="2021-01" db="UniProtKB">
        <authorList>
            <consortium name="EnsemblMetazoa"/>
        </authorList>
    </citation>
    <scope>IDENTIFICATION</scope>
</reference>
<evidence type="ECO:0000313" key="3">
    <source>
        <dbReference type="EnsemblMetazoa" id="CLYHEMP013968.1"/>
    </source>
</evidence>
<sequence length="565" mass="65117">MVKIIKKWRKSIEHSKSLDMSLGSMTKRCTEILEPEWLIGIKNTNCCLAFLTEEYHQKVVYGRESDNCKSEFDFASTTVPIRAVVLEDSMKNPHTWEGNIAITLKIKLYVDMSEDVDDREYFEEKMQQLKKELDKIISPSVESDTKQTVIQVDENDVLSEGSETEKLKNLAYPLFDAEKYEEAIPNLELLVTKQSSSLGHSHSDTLVTLQKLACCYKETEEFEKAISTYEDLIAKQTLVLGKTNHETLSTKCELAYCFQYNGKKEKAIKICEELIGDRTSIFGVLHPGTLEAIHRYASCLIAKDLEKATSIFEELVENRKSVLGPMDKETLCSMHSYASCLFKKNEFQRAISICETVVEKRLKVLGPTHKKTISSMYRLWQCFEKSKNFNRAIACLKTVVEMTKSIKGDLHEKTLKYRFELGRNYYEKREKTAIPILRDVVIKQLSLLGDTHKDTVKSKYYLGKSFYDFGDLDTTIFTFEDKLAKGNFMENSNHIDMFDVMDMLARSHRKKLNIGRAKVLFKELVDRRTASLGANHEKHYSLSFAWPIVIERTKTLTLPYQCTEI</sequence>
<organism evidence="3 4">
    <name type="scientific">Clytia hemisphaerica</name>
    <dbReference type="NCBI Taxonomy" id="252671"/>
    <lineage>
        <taxon>Eukaryota</taxon>
        <taxon>Metazoa</taxon>
        <taxon>Cnidaria</taxon>
        <taxon>Hydrozoa</taxon>
        <taxon>Hydroidolina</taxon>
        <taxon>Leptothecata</taxon>
        <taxon>Obeliida</taxon>
        <taxon>Clytiidae</taxon>
        <taxon>Clytia</taxon>
    </lineage>
</organism>
<evidence type="ECO:0000256" key="1">
    <source>
        <dbReference type="ARBA" id="ARBA00022737"/>
    </source>
</evidence>
<dbReference type="Pfam" id="PF13424">
    <property type="entry name" value="TPR_12"/>
    <property type="match status" value="2"/>
</dbReference>
<dbReference type="SUPFAM" id="SSF48452">
    <property type="entry name" value="TPR-like"/>
    <property type="match status" value="2"/>
</dbReference>
<proteinExistence type="predicted"/>
<dbReference type="RefSeq" id="XP_066931286.1">
    <property type="nucleotide sequence ID" value="XM_067075185.1"/>
</dbReference>
<dbReference type="Proteomes" id="UP000594262">
    <property type="component" value="Unplaced"/>
</dbReference>
<keyword evidence="4" id="KW-1185">Reference proteome</keyword>
<evidence type="ECO:0000313" key="4">
    <source>
        <dbReference type="Proteomes" id="UP000594262"/>
    </source>
</evidence>
<name>A0A7M5WWQ8_9CNID</name>
<dbReference type="InterPro" id="IPR011990">
    <property type="entry name" value="TPR-like_helical_dom_sf"/>
</dbReference>
<dbReference type="AlphaFoldDB" id="A0A7M5WWQ8"/>
<dbReference type="OrthoDB" id="626167at2759"/>
<dbReference type="PANTHER" id="PTHR45641:SF19">
    <property type="entry name" value="NEPHROCYSTIN-3"/>
    <property type="match status" value="1"/>
</dbReference>